<reference evidence="9" key="1">
    <citation type="submission" date="2023-05" db="EMBL/GenBank/DDBJ databases">
        <authorList>
            <person name="Huff M."/>
        </authorList>
    </citation>
    <scope>NUCLEOTIDE SEQUENCE</scope>
</reference>
<dbReference type="EMBL" id="OU503044">
    <property type="protein sequence ID" value="CAI9768798.1"/>
    <property type="molecule type" value="Genomic_DNA"/>
</dbReference>
<accession>A0AAD1ZGW4</accession>
<dbReference type="InterPro" id="IPR006702">
    <property type="entry name" value="CASP_dom"/>
</dbReference>
<evidence type="ECO:0000259" key="8">
    <source>
        <dbReference type="Pfam" id="PF04535"/>
    </source>
</evidence>
<keyword evidence="4 7" id="KW-0812">Transmembrane</keyword>
<protein>
    <recommendedName>
        <fullName evidence="7">CASP-like protein</fullName>
    </recommendedName>
</protein>
<evidence type="ECO:0000256" key="4">
    <source>
        <dbReference type="ARBA" id="ARBA00022692"/>
    </source>
</evidence>
<evidence type="ECO:0000256" key="5">
    <source>
        <dbReference type="ARBA" id="ARBA00022989"/>
    </source>
</evidence>
<evidence type="ECO:0000256" key="6">
    <source>
        <dbReference type="ARBA" id="ARBA00023136"/>
    </source>
</evidence>
<comment type="caution">
    <text evidence="7">Lacks conserved residue(s) required for the propagation of feature annotation.</text>
</comment>
<organism evidence="9 10">
    <name type="scientific">Fraxinus pennsylvanica</name>
    <dbReference type="NCBI Taxonomy" id="56036"/>
    <lineage>
        <taxon>Eukaryota</taxon>
        <taxon>Viridiplantae</taxon>
        <taxon>Streptophyta</taxon>
        <taxon>Embryophyta</taxon>
        <taxon>Tracheophyta</taxon>
        <taxon>Spermatophyta</taxon>
        <taxon>Magnoliopsida</taxon>
        <taxon>eudicotyledons</taxon>
        <taxon>Gunneridae</taxon>
        <taxon>Pentapetalae</taxon>
        <taxon>asterids</taxon>
        <taxon>lamiids</taxon>
        <taxon>Lamiales</taxon>
        <taxon>Oleaceae</taxon>
        <taxon>Oleeae</taxon>
        <taxon>Fraxinus</taxon>
    </lineage>
</organism>
<dbReference type="GO" id="GO:0005886">
    <property type="term" value="C:plasma membrane"/>
    <property type="evidence" value="ECO:0007669"/>
    <property type="project" value="UniProtKB-SubCell"/>
</dbReference>
<evidence type="ECO:0000313" key="9">
    <source>
        <dbReference type="EMBL" id="CAI9768798.1"/>
    </source>
</evidence>
<comment type="subunit">
    <text evidence="7">Homodimer and heterodimers.</text>
</comment>
<feature type="domain" description="Casparian strip membrane protein" evidence="8">
    <location>
        <begin position="8"/>
        <end position="99"/>
    </location>
</feature>
<keyword evidence="6 7" id="KW-0472">Membrane</keyword>
<comment type="similarity">
    <text evidence="2 7">Belongs to the Casparian strip membrane proteins (CASP) family.</text>
</comment>
<evidence type="ECO:0000256" key="2">
    <source>
        <dbReference type="ARBA" id="ARBA00007651"/>
    </source>
</evidence>
<dbReference type="Proteomes" id="UP000834106">
    <property type="component" value="Chromosome 9"/>
</dbReference>
<gene>
    <name evidence="9" type="ORF">FPE_LOCUS16228</name>
</gene>
<name>A0AAD1ZGW4_9LAMI</name>
<dbReference type="AlphaFoldDB" id="A0AAD1ZGW4"/>
<sequence>MGLIGRKEAFLRVLAIVFLVLTACLVGFDTQTKLLFYTISRKATFRDLNALFVLVWIDSAAAIYNLLHIFRGYVLPGSKEDLTSNYKYLAWGLLILDQGVPSYHPKQGWEIYEEQGSRGWEEVGG</sequence>
<keyword evidence="10" id="KW-1185">Reference proteome</keyword>
<evidence type="ECO:0000256" key="3">
    <source>
        <dbReference type="ARBA" id="ARBA00022475"/>
    </source>
</evidence>
<dbReference type="Pfam" id="PF04535">
    <property type="entry name" value="CASP_dom"/>
    <property type="match status" value="1"/>
</dbReference>
<feature type="transmembrane region" description="Helical" evidence="7">
    <location>
        <begin position="48"/>
        <end position="67"/>
    </location>
</feature>
<evidence type="ECO:0000313" key="10">
    <source>
        <dbReference type="Proteomes" id="UP000834106"/>
    </source>
</evidence>
<keyword evidence="5 7" id="KW-1133">Transmembrane helix</keyword>
<proteinExistence type="inferred from homology"/>
<feature type="transmembrane region" description="Helical" evidence="7">
    <location>
        <begin position="9"/>
        <end position="28"/>
    </location>
</feature>
<evidence type="ECO:0000256" key="1">
    <source>
        <dbReference type="ARBA" id="ARBA00004651"/>
    </source>
</evidence>
<comment type="subcellular location">
    <subcellularLocation>
        <location evidence="1 7">Cell membrane</location>
        <topology evidence="1 7">Multi-pass membrane protein</topology>
    </subcellularLocation>
</comment>
<evidence type="ECO:0000256" key="7">
    <source>
        <dbReference type="RuleBase" id="RU361233"/>
    </source>
</evidence>
<keyword evidence="3 7" id="KW-1003">Cell membrane</keyword>